<evidence type="ECO:0000313" key="1">
    <source>
        <dbReference type="EMBL" id="CAG8520604.1"/>
    </source>
</evidence>
<protein>
    <submittedName>
        <fullName evidence="1">5119_t:CDS:1</fullName>
    </submittedName>
</protein>
<sequence length="106" mass="12286">MRLEYQVELPDYDWVIAERHKLIPSVYTILNIQKGKYGHAKAVTYSGSIFIRICSNKYDSSTTYFHSKDFDDLMNEKQLYNFTTTTNKQSKLVVVLLTNSGPNKNP</sequence>
<comment type="caution">
    <text evidence="1">The sequence shown here is derived from an EMBL/GenBank/DDBJ whole genome shotgun (WGS) entry which is preliminary data.</text>
</comment>
<accession>A0ACA9LFI4</accession>
<evidence type="ECO:0000313" key="2">
    <source>
        <dbReference type="Proteomes" id="UP000789702"/>
    </source>
</evidence>
<name>A0ACA9LFI4_9GLOM</name>
<gene>
    <name evidence="1" type="ORF">DHETER_LOCUS3896</name>
</gene>
<keyword evidence="2" id="KW-1185">Reference proteome</keyword>
<proteinExistence type="predicted"/>
<dbReference type="Proteomes" id="UP000789702">
    <property type="component" value="Unassembled WGS sequence"/>
</dbReference>
<dbReference type="EMBL" id="CAJVPU010003602">
    <property type="protein sequence ID" value="CAG8520604.1"/>
    <property type="molecule type" value="Genomic_DNA"/>
</dbReference>
<reference evidence="1" key="1">
    <citation type="submission" date="2021-06" db="EMBL/GenBank/DDBJ databases">
        <authorList>
            <person name="Kallberg Y."/>
            <person name="Tangrot J."/>
            <person name="Rosling A."/>
        </authorList>
    </citation>
    <scope>NUCLEOTIDE SEQUENCE</scope>
    <source>
        <strain evidence="1">IL203A</strain>
    </source>
</reference>
<organism evidence="1 2">
    <name type="scientific">Dentiscutata heterogama</name>
    <dbReference type="NCBI Taxonomy" id="1316150"/>
    <lineage>
        <taxon>Eukaryota</taxon>
        <taxon>Fungi</taxon>
        <taxon>Fungi incertae sedis</taxon>
        <taxon>Mucoromycota</taxon>
        <taxon>Glomeromycotina</taxon>
        <taxon>Glomeromycetes</taxon>
        <taxon>Diversisporales</taxon>
        <taxon>Gigasporaceae</taxon>
        <taxon>Dentiscutata</taxon>
    </lineage>
</organism>